<sequence>RGLWSDLDQPGGRVDLVLGVDEIVSHPELLRKVGGLCLFQSAFGGRHILAGTLPPRPEAELEPLTRAAQLCKYAAEPEIRGRPEAQVVTDQEVTPEVGPKEKAEAEKAQPKPGKEKKSGETVDERLIRKALVKTLEAEITRLEERKRRKATALLAAEDAPAQRRAGTGEEAGRLG</sequence>
<dbReference type="EMBL" id="LJOW01000749">
    <property type="protein sequence ID" value="OBQ32675.1"/>
    <property type="molecule type" value="Genomic_DNA"/>
</dbReference>
<dbReference type="AlphaFoldDB" id="A0A1B7W6F2"/>
<comment type="caution">
    <text evidence="2">The sequence shown here is derived from an EMBL/GenBank/DDBJ whole genome shotgun (WGS) entry which is preliminary data.</text>
</comment>
<evidence type="ECO:0000313" key="3">
    <source>
        <dbReference type="Proteomes" id="UP000092093"/>
    </source>
</evidence>
<gene>
    <name evidence="2" type="ORF">AN484_27750</name>
</gene>
<dbReference type="Proteomes" id="UP000092093">
    <property type="component" value="Unassembled WGS sequence"/>
</dbReference>
<evidence type="ECO:0000256" key="1">
    <source>
        <dbReference type="SAM" id="MobiDB-lite"/>
    </source>
</evidence>
<feature type="compositionally biased region" description="Basic and acidic residues" evidence="1">
    <location>
        <begin position="98"/>
        <end position="123"/>
    </location>
</feature>
<reference evidence="2 3" key="1">
    <citation type="submission" date="2015-09" db="EMBL/GenBank/DDBJ databases">
        <title>Aphanizomenon flos-aquae WA102.</title>
        <authorList>
            <person name="Driscoll C."/>
        </authorList>
    </citation>
    <scope>NUCLEOTIDE SEQUENCE [LARGE SCALE GENOMIC DNA]</scope>
    <source>
        <strain evidence="2">WA102</strain>
    </source>
</reference>
<feature type="region of interest" description="Disordered" evidence="1">
    <location>
        <begin position="152"/>
        <end position="175"/>
    </location>
</feature>
<protein>
    <submittedName>
        <fullName evidence="2">Uncharacterized protein</fullName>
    </submittedName>
</protein>
<feature type="non-terminal residue" evidence="2">
    <location>
        <position position="1"/>
    </location>
</feature>
<organism evidence="2 3">
    <name type="scientific">Aphanizomenon flos-aquae WA102</name>
    <dbReference type="NCBI Taxonomy" id="1710896"/>
    <lineage>
        <taxon>Bacteria</taxon>
        <taxon>Bacillati</taxon>
        <taxon>Cyanobacteriota</taxon>
        <taxon>Cyanophyceae</taxon>
        <taxon>Nostocales</taxon>
        <taxon>Aphanizomenonaceae</taxon>
        <taxon>Aphanizomenon</taxon>
    </lineage>
</organism>
<feature type="region of interest" description="Disordered" evidence="1">
    <location>
        <begin position="81"/>
        <end position="123"/>
    </location>
</feature>
<accession>A0A1B7W6F2</accession>
<proteinExistence type="predicted"/>
<feature type="compositionally biased region" description="Basic and acidic residues" evidence="1">
    <location>
        <begin position="166"/>
        <end position="175"/>
    </location>
</feature>
<name>A0A1B7W6F2_APHFL</name>
<evidence type="ECO:0000313" key="2">
    <source>
        <dbReference type="EMBL" id="OBQ32675.1"/>
    </source>
</evidence>